<dbReference type="EC" id="5.6.2.4" evidence="12"/>
<evidence type="ECO:0000256" key="8">
    <source>
        <dbReference type="ARBA" id="ARBA00023125"/>
    </source>
</evidence>
<dbReference type="PANTHER" id="PTHR11070">
    <property type="entry name" value="UVRD / RECB / PCRA DNA HELICASE FAMILY MEMBER"/>
    <property type="match status" value="1"/>
</dbReference>
<evidence type="ECO:0000256" key="1">
    <source>
        <dbReference type="ARBA" id="ARBA00022722"/>
    </source>
</evidence>
<gene>
    <name evidence="19" type="primary">addA</name>
    <name evidence="19" type="ORF">G4223_00735</name>
</gene>
<feature type="region of interest" description="Disordered" evidence="16">
    <location>
        <begin position="926"/>
        <end position="991"/>
    </location>
</feature>
<dbReference type="PROSITE" id="PS51198">
    <property type="entry name" value="UVRD_HELICASE_ATP_BIND"/>
    <property type="match status" value="1"/>
</dbReference>
<dbReference type="GO" id="GO:0043138">
    <property type="term" value="F:3'-5' DNA helicase activity"/>
    <property type="evidence" value="ECO:0007669"/>
    <property type="project" value="UniProtKB-EC"/>
</dbReference>
<evidence type="ECO:0000259" key="18">
    <source>
        <dbReference type="PROSITE" id="PS51217"/>
    </source>
</evidence>
<dbReference type="Gene3D" id="1.10.486.10">
    <property type="entry name" value="PCRA, domain 4"/>
    <property type="match status" value="1"/>
</dbReference>
<dbReference type="InterPro" id="IPR014016">
    <property type="entry name" value="UvrD-like_ATP-bd"/>
</dbReference>
<organism evidence="19 20">
    <name type="scientific">Magnetospirillum aberrantis SpK</name>
    <dbReference type="NCBI Taxonomy" id="908842"/>
    <lineage>
        <taxon>Bacteria</taxon>
        <taxon>Pseudomonadati</taxon>
        <taxon>Pseudomonadota</taxon>
        <taxon>Alphaproteobacteria</taxon>
        <taxon>Rhodospirillales</taxon>
        <taxon>Rhodospirillaceae</taxon>
        <taxon>Magnetospirillum</taxon>
    </lineage>
</organism>
<feature type="domain" description="UvrD-like helicase C-terminal" evidence="18">
    <location>
        <begin position="517"/>
        <end position="804"/>
    </location>
</feature>
<keyword evidence="9" id="KW-0234">DNA repair</keyword>
<evidence type="ECO:0000256" key="15">
    <source>
        <dbReference type="PROSITE-ProRule" id="PRU00560"/>
    </source>
</evidence>
<dbReference type="InterPro" id="IPR038726">
    <property type="entry name" value="PDDEXK_AddAB-type"/>
</dbReference>
<comment type="catalytic activity">
    <reaction evidence="14">
        <text>ATP + H2O = ADP + phosphate + H(+)</text>
        <dbReference type="Rhea" id="RHEA:13065"/>
        <dbReference type="ChEBI" id="CHEBI:15377"/>
        <dbReference type="ChEBI" id="CHEBI:15378"/>
        <dbReference type="ChEBI" id="CHEBI:30616"/>
        <dbReference type="ChEBI" id="CHEBI:43474"/>
        <dbReference type="ChEBI" id="CHEBI:456216"/>
        <dbReference type="EC" id="5.6.2.4"/>
    </reaction>
</comment>
<dbReference type="InterPro" id="IPR011335">
    <property type="entry name" value="Restrct_endonuc-II-like"/>
</dbReference>
<dbReference type="InterPro" id="IPR011604">
    <property type="entry name" value="PDDEXK-like_dom_sf"/>
</dbReference>
<keyword evidence="3" id="KW-0227">DNA damage</keyword>
<name>A0A7C9QRF7_9PROT</name>
<dbReference type="InterPro" id="IPR027417">
    <property type="entry name" value="P-loop_NTPase"/>
</dbReference>
<keyword evidence="5 15" id="KW-0347">Helicase</keyword>
<dbReference type="Pfam" id="PF13361">
    <property type="entry name" value="UvrD_C"/>
    <property type="match status" value="1"/>
</dbReference>
<evidence type="ECO:0000259" key="17">
    <source>
        <dbReference type="PROSITE" id="PS51198"/>
    </source>
</evidence>
<evidence type="ECO:0000313" key="20">
    <source>
        <dbReference type="Proteomes" id="UP000480684"/>
    </source>
</evidence>
<sequence>MTDPSSSALLDDAASRQRRAADPEASVWVGASAGTGKTKVLTDRVLTLLLAGTAPHRILCLTFTKAAAAEMSNRINERLAKWATAPDSALAGDLFRLLGRTPDEGTMISARRLFARVLDVPGGMHIETIHAFCQSLLRRFPLEAGLAPHFQVMDDRDAGELLEEAKEEILSRARGAAEGGVADMALADALADVTGRVHESAFPELMAELSAERGRLKRLLDTHGGMVGVVAAVRARLGLADGDTPETIVARACDDGSFDGDGLRHAMAALLNGSKTDVERGQILDRWLADPDGRTARFAAYRLAFLTATDGTVRKTLCTKKVAELPGVQAALEAEAERLVRVSDRLKSATIATATGHLLTLGHALLAAYERRKQGRALMDYDDLILAARELLARPGVAPWVLYKLDGGIDHVLIDEAQDTNPDQWAVVAALTEEFFAGRGARETIRTVFAVGDVKQSIYSFQRADPKAFDAMRRLFAEHVPQAGGKWAEIPLNLSFRSGWAVLRAVNAVFAPDSPARDGVAGADEDITHLAFRTGSAGRVEVWPPVEPRAADEVAPWKPPVERISGDSPRTRLARLVARRIKAMVGRETLPSHGRPVRAGDVMVLLRRRGSFVEDLVRELKVLEVPVAGADRMVLTEQMAVMDLMALGNFLILPDDDLTLATVLKGPLVGLSEEELFRLAWGRGRAGLWDTLRRRAGEEEAFGRAFDTLSGLLSKVDRLSPHALYAQVLGPLGGKRRLLARLGLEAEDPLDEFMSLTLAYEQGRAPSLQGFLHWLETGAVEIKRDLEQGGRDAVRIMTVHGSKGLQAPVVFLPDTLQTPTQGSRLLWLDDDLLLWPPRAEMNDAVAQAGRDAQKLAREREYRRLLYVAMTRAEDRLVVCGWQTKRAAPQGCWYNLTREALAPVAAEIEDPFLAAQGETSDARILVTECPQDGPPDREAKTATTRPPAAGPLPSWVTAQAPNEPAPPRPLAPSRPDGEEPAARSPLSGGADTRRFARGKLIHKLLQTLPDIAPAQRAAAAMRYLAKAGREFDAAERIAIANEVQTVLDHPAFAPLFAPGSRAEVPIVGVVDETRVIAGQVDRLVVTDSEVLVVDYKTNRRPPVDPADIPAVYVHQMAAYHLALSCIYPGRAVRCALVWTDGPRLMEVERSRMDDVLAGMMTQR</sequence>
<keyword evidence="10" id="KW-0413">Isomerase</keyword>
<dbReference type="GO" id="GO:0005524">
    <property type="term" value="F:ATP binding"/>
    <property type="evidence" value="ECO:0007669"/>
    <property type="project" value="UniProtKB-UniRule"/>
</dbReference>
<dbReference type="GO" id="GO:0003677">
    <property type="term" value="F:DNA binding"/>
    <property type="evidence" value="ECO:0007669"/>
    <property type="project" value="UniProtKB-KW"/>
</dbReference>
<evidence type="ECO:0000256" key="9">
    <source>
        <dbReference type="ARBA" id="ARBA00023204"/>
    </source>
</evidence>
<evidence type="ECO:0000256" key="12">
    <source>
        <dbReference type="ARBA" id="ARBA00034808"/>
    </source>
</evidence>
<dbReference type="Pfam" id="PF12705">
    <property type="entry name" value="PDDEXK_1"/>
    <property type="match status" value="1"/>
</dbReference>
<evidence type="ECO:0000256" key="14">
    <source>
        <dbReference type="ARBA" id="ARBA00048988"/>
    </source>
</evidence>
<dbReference type="SUPFAM" id="SSF52980">
    <property type="entry name" value="Restriction endonuclease-like"/>
    <property type="match status" value="1"/>
</dbReference>
<dbReference type="GO" id="GO:0033202">
    <property type="term" value="C:DNA helicase complex"/>
    <property type="evidence" value="ECO:0007669"/>
    <property type="project" value="TreeGrafter"/>
</dbReference>
<dbReference type="GO" id="GO:0004527">
    <property type="term" value="F:exonuclease activity"/>
    <property type="evidence" value="ECO:0007669"/>
    <property type="project" value="UniProtKB-KW"/>
</dbReference>
<dbReference type="Proteomes" id="UP000480684">
    <property type="component" value="Unassembled WGS sequence"/>
</dbReference>
<feature type="compositionally biased region" description="Pro residues" evidence="16">
    <location>
        <begin position="962"/>
        <end position="971"/>
    </location>
</feature>
<dbReference type="EMBL" id="JAAIYP010000004">
    <property type="protein sequence ID" value="NFV78642.1"/>
    <property type="molecule type" value="Genomic_DNA"/>
</dbReference>
<evidence type="ECO:0000256" key="16">
    <source>
        <dbReference type="SAM" id="MobiDB-lite"/>
    </source>
</evidence>
<evidence type="ECO:0000256" key="5">
    <source>
        <dbReference type="ARBA" id="ARBA00022806"/>
    </source>
</evidence>
<dbReference type="SUPFAM" id="SSF52540">
    <property type="entry name" value="P-loop containing nucleoside triphosphate hydrolases"/>
    <property type="match status" value="1"/>
</dbReference>
<dbReference type="InterPro" id="IPR014017">
    <property type="entry name" value="DNA_helicase_UvrD-like_C"/>
</dbReference>
<dbReference type="NCBIfam" id="TIGR02784">
    <property type="entry name" value="addA_alphas"/>
    <property type="match status" value="1"/>
</dbReference>
<evidence type="ECO:0000256" key="7">
    <source>
        <dbReference type="ARBA" id="ARBA00022840"/>
    </source>
</evidence>
<feature type="binding site" evidence="15">
    <location>
        <begin position="31"/>
        <end position="38"/>
    </location>
    <ligand>
        <name>ATP</name>
        <dbReference type="ChEBI" id="CHEBI:30616"/>
    </ligand>
</feature>
<protein>
    <recommendedName>
        <fullName evidence="12">DNA 3'-5' helicase</fullName>
        <ecNumber evidence="12">5.6.2.4</ecNumber>
    </recommendedName>
    <alternativeName>
        <fullName evidence="13">DNA 3'-5' helicase II</fullName>
    </alternativeName>
</protein>
<evidence type="ECO:0000256" key="2">
    <source>
        <dbReference type="ARBA" id="ARBA00022741"/>
    </source>
</evidence>
<keyword evidence="6" id="KW-0269">Exonuclease</keyword>
<dbReference type="InterPro" id="IPR014151">
    <property type="entry name" value="DNA_helicase_AddA"/>
</dbReference>
<comment type="catalytic activity">
    <reaction evidence="11">
        <text>Couples ATP hydrolysis with the unwinding of duplex DNA by translocating in the 3'-5' direction.</text>
        <dbReference type="EC" id="5.6.2.4"/>
    </reaction>
</comment>
<accession>A0A7C9QRF7</accession>
<keyword evidence="8" id="KW-0238">DNA-binding</keyword>
<dbReference type="GO" id="GO:0005829">
    <property type="term" value="C:cytosol"/>
    <property type="evidence" value="ECO:0007669"/>
    <property type="project" value="TreeGrafter"/>
</dbReference>
<comment type="caution">
    <text evidence="19">The sequence shown here is derived from an EMBL/GenBank/DDBJ whole genome shotgun (WGS) entry which is preliminary data.</text>
</comment>
<dbReference type="Pfam" id="PF00580">
    <property type="entry name" value="UvrD-helicase"/>
    <property type="match status" value="1"/>
</dbReference>
<dbReference type="AlphaFoldDB" id="A0A7C9QRF7"/>
<keyword evidence="2 15" id="KW-0547">Nucleotide-binding</keyword>
<keyword evidence="4 15" id="KW-0378">Hydrolase</keyword>
<reference evidence="19 20" key="1">
    <citation type="submission" date="2020-02" db="EMBL/GenBank/DDBJ databases">
        <authorList>
            <person name="Dziuba M."/>
            <person name="Kuznetsov B."/>
            <person name="Mardanov A."/>
            <person name="Ravin N."/>
            <person name="Grouzdev D."/>
        </authorList>
    </citation>
    <scope>NUCLEOTIDE SEQUENCE [LARGE SCALE GENOMIC DNA]</scope>
    <source>
        <strain evidence="19 20">SpK</strain>
    </source>
</reference>
<dbReference type="InterPro" id="IPR000212">
    <property type="entry name" value="DNA_helicase_UvrD/REP"/>
</dbReference>
<feature type="domain" description="UvrD-like helicase ATP-binding" evidence="17">
    <location>
        <begin position="10"/>
        <end position="499"/>
    </location>
</feature>
<proteinExistence type="predicted"/>
<dbReference type="GO" id="GO:0000725">
    <property type="term" value="P:recombinational repair"/>
    <property type="evidence" value="ECO:0007669"/>
    <property type="project" value="TreeGrafter"/>
</dbReference>
<evidence type="ECO:0000256" key="4">
    <source>
        <dbReference type="ARBA" id="ARBA00022801"/>
    </source>
</evidence>
<evidence type="ECO:0000256" key="13">
    <source>
        <dbReference type="ARBA" id="ARBA00034923"/>
    </source>
</evidence>
<dbReference type="RefSeq" id="WP_163673764.1">
    <property type="nucleotide sequence ID" value="NZ_JAAIYP010000004.1"/>
</dbReference>
<keyword evidence="7 15" id="KW-0067">ATP-binding</keyword>
<dbReference type="Gene3D" id="3.40.50.300">
    <property type="entry name" value="P-loop containing nucleotide triphosphate hydrolases"/>
    <property type="match status" value="4"/>
</dbReference>
<evidence type="ECO:0000256" key="6">
    <source>
        <dbReference type="ARBA" id="ARBA00022839"/>
    </source>
</evidence>
<dbReference type="PANTHER" id="PTHR11070:SF2">
    <property type="entry name" value="ATP-DEPENDENT DNA HELICASE SRS2"/>
    <property type="match status" value="1"/>
</dbReference>
<evidence type="ECO:0000256" key="10">
    <source>
        <dbReference type="ARBA" id="ARBA00023235"/>
    </source>
</evidence>
<keyword evidence="1" id="KW-0540">Nuclease</keyword>
<dbReference type="Gene3D" id="3.90.320.10">
    <property type="match status" value="1"/>
</dbReference>
<keyword evidence="20" id="KW-1185">Reference proteome</keyword>
<evidence type="ECO:0000256" key="11">
    <source>
        <dbReference type="ARBA" id="ARBA00034617"/>
    </source>
</evidence>
<evidence type="ECO:0000313" key="19">
    <source>
        <dbReference type="EMBL" id="NFV78642.1"/>
    </source>
</evidence>
<evidence type="ECO:0000256" key="3">
    <source>
        <dbReference type="ARBA" id="ARBA00022763"/>
    </source>
</evidence>
<dbReference type="PROSITE" id="PS51217">
    <property type="entry name" value="UVRD_HELICASE_CTER"/>
    <property type="match status" value="1"/>
</dbReference>